<evidence type="ECO:0000256" key="1">
    <source>
        <dbReference type="SAM" id="Phobius"/>
    </source>
</evidence>
<dbReference type="Gene3D" id="3.30.530.20">
    <property type="match status" value="1"/>
</dbReference>
<feature type="transmembrane region" description="Helical" evidence="1">
    <location>
        <begin position="12"/>
        <end position="31"/>
    </location>
</feature>
<evidence type="ECO:0000313" key="3">
    <source>
        <dbReference type="Proteomes" id="UP000023541"/>
    </source>
</evidence>
<gene>
    <name evidence="2" type="ORF">ATO12_04960</name>
</gene>
<reference evidence="2 3" key="1">
    <citation type="submission" date="2014-04" db="EMBL/GenBank/DDBJ databases">
        <title>Aquimarina sp. 22II-S11-z7 Genome Sequencing.</title>
        <authorList>
            <person name="Lai Q."/>
        </authorList>
    </citation>
    <scope>NUCLEOTIDE SEQUENCE [LARGE SCALE GENOMIC DNA]</scope>
    <source>
        <strain evidence="2 3">22II-S11-z7</strain>
    </source>
</reference>
<keyword evidence="1" id="KW-0472">Membrane</keyword>
<name>A0A023BPQ8_9FLAO</name>
<accession>A0A023BPQ8</accession>
<dbReference type="RefSeq" id="WP_034246241.1">
    <property type="nucleotide sequence ID" value="NZ_AQRA01000010.1"/>
</dbReference>
<dbReference type="Proteomes" id="UP000023541">
    <property type="component" value="Unassembled WGS sequence"/>
</dbReference>
<dbReference type="InterPro" id="IPR051213">
    <property type="entry name" value="START_lipid_transfer"/>
</dbReference>
<dbReference type="AlphaFoldDB" id="A0A023BPQ8"/>
<sequence length="271" mass="31590">MEHSKKNKTNSFLLILVLLSIAVGAVAPFVWNRFIDGQLGIITLVLAEVLLLTFILTSAHSLWKKSGSSQWKLKSDKKQMKVYTLKIPGEKLLKIKIVGRLKSIRLASILTLMRNPDSAEDVNMFDSHYIDDSMYPELVYYTFKQKVFPPFKVREYVVKSEFSQDPVSKEMKFNFVGVPDKLPINKRYHRVTKMHNKWRYTPLKNGEIEYEFIYDAEDPGGYFPYALANWLIPSMLPFAFAKMPKILDKEKYRNAVVDYVREVDQPEEMMI</sequence>
<evidence type="ECO:0000313" key="2">
    <source>
        <dbReference type="EMBL" id="EZH71971.1"/>
    </source>
</evidence>
<comment type="caution">
    <text evidence="2">The sequence shown here is derived from an EMBL/GenBank/DDBJ whole genome shotgun (WGS) entry which is preliminary data.</text>
</comment>
<protein>
    <recommendedName>
        <fullName evidence="4">START domain-containing protein</fullName>
    </recommendedName>
</protein>
<feature type="transmembrane region" description="Helical" evidence="1">
    <location>
        <begin position="37"/>
        <end position="63"/>
    </location>
</feature>
<keyword evidence="1" id="KW-1133">Transmembrane helix</keyword>
<organism evidence="2 3">
    <name type="scientific">Aquimarina atlantica</name>
    <dbReference type="NCBI Taxonomy" id="1317122"/>
    <lineage>
        <taxon>Bacteria</taxon>
        <taxon>Pseudomonadati</taxon>
        <taxon>Bacteroidota</taxon>
        <taxon>Flavobacteriia</taxon>
        <taxon>Flavobacteriales</taxon>
        <taxon>Flavobacteriaceae</taxon>
        <taxon>Aquimarina</taxon>
    </lineage>
</organism>
<dbReference type="SUPFAM" id="SSF55961">
    <property type="entry name" value="Bet v1-like"/>
    <property type="match status" value="1"/>
</dbReference>
<dbReference type="InterPro" id="IPR023393">
    <property type="entry name" value="START-like_dom_sf"/>
</dbReference>
<dbReference type="STRING" id="1317122.ATO12_04960"/>
<dbReference type="PANTHER" id="PTHR19308">
    <property type="entry name" value="PHOSPHATIDYLCHOLINE TRANSFER PROTEIN"/>
    <property type="match status" value="1"/>
</dbReference>
<keyword evidence="1" id="KW-0812">Transmembrane</keyword>
<dbReference type="PANTHER" id="PTHR19308:SF14">
    <property type="entry name" value="START DOMAIN-CONTAINING PROTEIN"/>
    <property type="match status" value="1"/>
</dbReference>
<evidence type="ECO:0008006" key="4">
    <source>
        <dbReference type="Google" id="ProtNLM"/>
    </source>
</evidence>
<dbReference type="EMBL" id="AQRA01000010">
    <property type="protein sequence ID" value="EZH71971.1"/>
    <property type="molecule type" value="Genomic_DNA"/>
</dbReference>
<dbReference type="eggNOG" id="ENOG503388K">
    <property type="taxonomic scope" value="Bacteria"/>
</dbReference>
<proteinExistence type="predicted"/>
<keyword evidence="3" id="KW-1185">Reference proteome</keyword>
<dbReference type="OrthoDB" id="5734556at2"/>